<dbReference type="Proteomes" id="UP000245768">
    <property type="component" value="Unassembled WGS sequence"/>
</dbReference>
<dbReference type="EMBL" id="KZ819636">
    <property type="protein sequence ID" value="PWN90775.1"/>
    <property type="molecule type" value="Genomic_DNA"/>
</dbReference>
<sequence length="130" mass="14255">MGPKSSSARHGTRRGWAWRVGDRRTRFGKPLLLACLAGRSCLMKDNFPPQYMCSQMLPPTLSLVRSTVSSVSACPYARLPVRTFAQSYPTRALNLIVVCSLFATLLLTPFVPMPPPILAPEFAATASKTQ</sequence>
<dbReference type="AlphaFoldDB" id="A0A316YSS1"/>
<name>A0A316YSS1_9BASI</name>
<evidence type="ECO:0000313" key="2">
    <source>
        <dbReference type="EMBL" id="PWN90775.1"/>
    </source>
</evidence>
<feature type="transmembrane region" description="Helical" evidence="1">
    <location>
        <begin position="92"/>
        <end position="111"/>
    </location>
</feature>
<evidence type="ECO:0000256" key="1">
    <source>
        <dbReference type="SAM" id="Phobius"/>
    </source>
</evidence>
<gene>
    <name evidence="2" type="ORF">FA10DRAFT_123292</name>
</gene>
<keyword evidence="1" id="KW-1133">Transmembrane helix</keyword>
<proteinExistence type="predicted"/>
<protein>
    <submittedName>
        <fullName evidence="2">Uncharacterized protein</fullName>
    </submittedName>
</protein>
<reference evidence="2" key="1">
    <citation type="journal article" date="2018" name="Mol. Biol. Evol.">
        <title>Broad Genomic Sampling Reveals a Smut Pathogenic Ancestry of the Fungal Clade Ustilaginomycotina.</title>
        <authorList>
            <person name="Kijpornyongpan T."/>
            <person name="Mondo S.J."/>
            <person name="Barry K."/>
            <person name="Sandor L."/>
            <person name="Lee J."/>
            <person name="Lipzen A."/>
            <person name="Pangilinan J."/>
            <person name="LaButti K."/>
            <person name="Hainaut M."/>
            <person name="Henrissat B."/>
            <person name="Grigoriev I.V."/>
            <person name="Spatafora J.W."/>
            <person name="Aime M.C."/>
        </authorList>
    </citation>
    <scope>NUCLEOTIDE SEQUENCE [LARGE SCALE GENOMIC DNA]</scope>
    <source>
        <strain evidence="2">MCA 4198</strain>
    </source>
</reference>
<keyword evidence="1" id="KW-0812">Transmembrane</keyword>
<keyword evidence="3" id="KW-1185">Reference proteome</keyword>
<dbReference type="InParanoid" id="A0A316YSS1"/>
<accession>A0A316YSS1</accession>
<dbReference type="GeneID" id="37039853"/>
<organism evidence="2 3">
    <name type="scientific">Acaromyces ingoldii</name>
    <dbReference type="NCBI Taxonomy" id="215250"/>
    <lineage>
        <taxon>Eukaryota</taxon>
        <taxon>Fungi</taxon>
        <taxon>Dikarya</taxon>
        <taxon>Basidiomycota</taxon>
        <taxon>Ustilaginomycotina</taxon>
        <taxon>Exobasidiomycetes</taxon>
        <taxon>Exobasidiales</taxon>
        <taxon>Cryptobasidiaceae</taxon>
        <taxon>Acaromyces</taxon>
    </lineage>
</organism>
<dbReference type="RefSeq" id="XP_025377973.1">
    <property type="nucleotide sequence ID" value="XM_025517937.1"/>
</dbReference>
<evidence type="ECO:0000313" key="3">
    <source>
        <dbReference type="Proteomes" id="UP000245768"/>
    </source>
</evidence>
<keyword evidence="1" id="KW-0472">Membrane</keyword>